<gene>
    <name evidence="1" type="ORF">G3N56_07785</name>
</gene>
<protein>
    <submittedName>
        <fullName evidence="1">Uncharacterized protein</fullName>
    </submittedName>
</protein>
<evidence type="ECO:0000313" key="1">
    <source>
        <dbReference type="EMBL" id="NDY56642.1"/>
    </source>
</evidence>
<dbReference type="Proteomes" id="UP000469724">
    <property type="component" value="Unassembled WGS sequence"/>
</dbReference>
<name>A0A7K3NKE0_9BACT</name>
<dbReference type="EMBL" id="JAAGRQ010000024">
    <property type="protein sequence ID" value="NDY56642.1"/>
    <property type="molecule type" value="Genomic_DNA"/>
</dbReference>
<sequence length="167" mass="18616">MIGDPISLTQYLRDSSPSVYNRTERTVFLVLAYPDTAAGLYFRCEIFEFSTLSSAMPTLELLAYPGLPQFFDVLTRAELASLCVLTFRIAADKTVKIRRNGIVRFANTFTGDFDPDASYGREFRVVSGVGQTGETAQLGEWIVFDTALPDAECGKIENYLMHKFGIV</sequence>
<dbReference type="RefSeq" id="WP_163301695.1">
    <property type="nucleotide sequence ID" value="NZ_JAAGRQ010000024.1"/>
</dbReference>
<dbReference type="AlphaFoldDB" id="A0A7K3NKE0"/>
<accession>A0A7K3NKE0</accession>
<evidence type="ECO:0000313" key="2">
    <source>
        <dbReference type="Proteomes" id="UP000469724"/>
    </source>
</evidence>
<keyword evidence="2" id="KW-1185">Reference proteome</keyword>
<proteinExistence type="predicted"/>
<organism evidence="1 2">
    <name type="scientific">Desulfolutivibrio sulfodismutans</name>
    <dbReference type="NCBI Taxonomy" id="63561"/>
    <lineage>
        <taxon>Bacteria</taxon>
        <taxon>Pseudomonadati</taxon>
        <taxon>Thermodesulfobacteriota</taxon>
        <taxon>Desulfovibrionia</taxon>
        <taxon>Desulfovibrionales</taxon>
        <taxon>Desulfovibrionaceae</taxon>
        <taxon>Desulfolutivibrio</taxon>
    </lineage>
</organism>
<comment type="caution">
    <text evidence="1">The sequence shown here is derived from an EMBL/GenBank/DDBJ whole genome shotgun (WGS) entry which is preliminary data.</text>
</comment>
<reference evidence="1 2" key="1">
    <citation type="submission" date="2020-02" db="EMBL/GenBank/DDBJ databases">
        <title>Comparative genomics of sulfur disproportionating microorganisms.</title>
        <authorList>
            <person name="Ward L.M."/>
            <person name="Bertran E."/>
            <person name="Johnston D.T."/>
        </authorList>
    </citation>
    <scope>NUCLEOTIDE SEQUENCE [LARGE SCALE GENOMIC DNA]</scope>
    <source>
        <strain evidence="1 2">DSM 3696</strain>
    </source>
</reference>